<keyword evidence="1" id="KW-0479">Metal-binding</keyword>
<dbReference type="InterPro" id="IPR036412">
    <property type="entry name" value="HAD-like_sf"/>
</dbReference>
<accession>A0A388S9T1</accession>
<organism evidence="5 6">
    <name type="scientific">Mesosutterella multiformis</name>
    <dbReference type="NCBI Taxonomy" id="2259133"/>
    <lineage>
        <taxon>Bacteria</taxon>
        <taxon>Pseudomonadati</taxon>
        <taxon>Pseudomonadota</taxon>
        <taxon>Betaproteobacteria</taxon>
        <taxon>Burkholderiales</taxon>
        <taxon>Sutterellaceae</taxon>
        <taxon>Mesosutterella</taxon>
    </lineage>
</organism>
<dbReference type="EMBL" id="BGZJ01000001">
    <property type="protein sequence ID" value="GBO92996.1"/>
    <property type="molecule type" value="Genomic_DNA"/>
</dbReference>
<keyword evidence="4" id="KW-0119">Carbohydrate metabolism</keyword>
<dbReference type="PANTHER" id="PTHR43434">
    <property type="entry name" value="PHOSPHOGLYCOLATE PHOSPHATASE"/>
    <property type="match status" value="1"/>
</dbReference>
<dbReference type="SUPFAM" id="SSF56784">
    <property type="entry name" value="HAD-like"/>
    <property type="match status" value="1"/>
</dbReference>
<reference evidence="5 6" key="1">
    <citation type="journal article" date="2018" name="Int. J. Syst. Evol. Microbiol.">
        <title>Mesosutterella multiformis gen. nov., sp. nov., a member of the family Sutterellaceae and Sutterella megalosphaeroides sp. nov., isolated from human faeces.</title>
        <authorList>
            <person name="Sakamoto M."/>
            <person name="Ikeyama N."/>
            <person name="Kunihiro T."/>
            <person name="Iino T."/>
            <person name="Yuki M."/>
            <person name="Ohkuma M."/>
        </authorList>
    </citation>
    <scope>NUCLEOTIDE SEQUENCE [LARGE SCALE GENOMIC DNA]</scope>
    <source>
        <strain evidence="5 6">4NBBH2</strain>
    </source>
</reference>
<dbReference type="GO" id="GO:0005829">
    <property type="term" value="C:cytosol"/>
    <property type="evidence" value="ECO:0007669"/>
    <property type="project" value="TreeGrafter"/>
</dbReference>
<evidence type="ECO:0000313" key="6">
    <source>
        <dbReference type="Proteomes" id="UP000266091"/>
    </source>
</evidence>
<dbReference type="PANTHER" id="PTHR43434:SF23">
    <property type="entry name" value="PHOSPHOGLYCOLATE PHOSPHATASE"/>
    <property type="match status" value="1"/>
</dbReference>
<dbReference type="InterPro" id="IPR023214">
    <property type="entry name" value="HAD_sf"/>
</dbReference>
<dbReference type="InterPro" id="IPR006439">
    <property type="entry name" value="HAD-SF_hydro_IA"/>
</dbReference>
<keyword evidence="6" id="KW-1185">Reference proteome</keyword>
<dbReference type="Gene3D" id="3.40.50.1000">
    <property type="entry name" value="HAD superfamily/HAD-like"/>
    <property type="match status" value="1"/>
</dbReference>
<dbReference type="InterPro" id="IPR041492">
    <property type="entry name" value="HAD_2"/>
</dbReference>
<dbReference type="NCBIfam" id="TIGR01549">
    <property type="entry name" value="HAD-SF-IA-v1"/>
    <property type="match status" value="1"/>
</dbReference>
<evidence type="ECO:0000313" key="5">
    <source>
        <dbReference type="EMBL" id="GBO92996.1"/>
    </source>
</evidence>
<dbReference type="AlphaFoldDB" id="A0A388S9T1"/>
<dbReference type="Gene3D" id="1.10.150.240">
    <property type="entry name" value="Putative phosphatase, domain 2"/>
    <property type="match status" value="1"/>
</dbReference>
<proteinExistence type="predicted"/>
<gene>
    <name evidence="5" type="ORF">MESMUL_03500</name>
</gene>
<keyword evidence="3" id="KW-0460">Magnesium</keyword>
<keyword evidence="2" id="KW-0378">Hydrolase</keyword>
<evidence type="ECO:0000256" key="2">
    <source>
        <dbReference type="ARBA" id="ARBA00022801"/>
    </source>
</evidence>
<dbReference type="InterPro" id="IPR050155">
    <property type="entry name" value="HAD-like_hydrolase_sf"/>
</dbReference>
<protein>
    <submittedName>
        <fullName evidence="5">Phosphoglycolate phosphatase</fullName>
    </submittedName>
</protein>
<dbReference type="OrthoDB" id="9776368at2"/>
<dbReference type="Pfam" id="PF13419">
    <property type="entry name" value="HAD_2"/>
    <property type="match status" value="1"/>
</dbReference>
<evidence type="ECO:0000256" key="1">
    <source>
        <dbReference type="ARBA" id="ARBA00022723"/>
    </source>
</evidence>
<sequence length="219" mass="23355">MSQKSLTSFLFDMDGTLVDSAAGLAGAVNDVRASFGFPPLPAADFREAASEGSAALLRVGFGVTPENPRYPSLRESFFTAYEARCRKPTLFPGVTELLAAIDRKGLVWGIVTNKPQEFAEAIAASTPAMARCAIVVGSRPGVPLKPAPDGILRALKELALKPEQTLYTGDDRRDIEAGKAAGTSTLLALWGYRPKDADTSLWAPDFTASSPEDIIRLLP</sequence>
<dbReference type="SFLD" id="SFLDG01129">
    <property type="entry name" value="C1.5:_HAD__Beta-PGM__Phosphata"/>
    <property type="match status" value="1"/>
</dbReference>
<dbReference type="GO" id="GO:0008967">
    <property type="term" value="F:phosphoglycolate phosphatase activity"/>
    <property type="evidence" value="ECO:0007669"/>
    <property type="project" value="TreeGrafter"/>
</dbReference>
<dbReference type="GO" id="GO:0046872">
    <property type="term" value="F:metal ion binding"/>
    <property type="evidence" value="ECO:0007669"/>
    <property type="project" value="UniProtKB-KW"/>
</dbReference>
<accession>A0A401LKX1</accession>
<dbReference type="RefSeq" id="WP_116269474.1">
    <property type="nucleotide sequence ID" value="NZ_BGZJ01000001.1"/>
</dbReference>
<evidence type="ECO:0000256" key="4">
    <source>
        <dbReference type="ARBA" id="ARBA00023277"/>
    </source>
</evidence>
<dbReference type="GO" id="GO:0006281">
    <property type="term" value="P:DNA repair"/>
    <property type="evidence" value="ECO:0007669"/>
    <property type="project" value="TreeGrafter"/>
</dbReference>
<dbReference type="InterPro" id="IPR023198">
    <property type="entry name" value="PGP-like_dom2"/>
</dbReference>
<name>A0A388S9T1_9BURK</name>
<dbReference type="Proteomes" id="UP000266091">
    <property type="component" value="Unassembled WGS sequence"/>
</dbReference>
<comment type="caution">
    <text evidence="5">The sequence shown here is derived from an EMBL/GenBank/DDBJ whole genome shotgun (WGS) entry which is preliminary data.</text>
</comment>
<evidence type="ECO:0000256" key="3">
    <source>
        <dbReference type="ARBA" id="ARBA00022842"/>
    </source>
</evidence>
<dbReference type="SFLD" id="SFLDS00003">
    <property type="entry name" value="Haloacid_Dehalogenase"/>
    <property type="match status" value="1"/>
</dbReference>